<dbReference type="EMBL" id="PHQY01000764">
    <property type="protein sequence ID" value="PJO40082.1"/>
    <property type="molecule type" value="Genomic_DNA"/>
</dbReference>
<dbReference type="RefSeq" id="WP_100546225.1">
    <property type="nucleotide sequence ID" value="NZ_PHQY01000764.1"/>
</dbReference>
<gene>
    <name evidence="1" type="ORF">CWD94_30080</name>
</gene>
<sequence>MYSGNQASYENFSENMKQKLEGLKTSIVNDLTTGGSDKALSAESGKELKNLIDEKANGKDLESLQTEVTEHLGDYITHTGYAVATGSANNYIATLSPTLSAYIEGVSFRLKINVTNTGASTINVDGLGTKAIKKQNGNAVTSSNLKAGLVYTLVYDGTAFILQGEGGAGNAQPSDVLGGKTFTNDNGDQTGSIVNRGAVNITSGYYDVALPDGYYKGTIVNAFKSYPVVAGTDFKVFDQGSYVNAPSLIYTPVITVIWNGPPGTIRLVTGMWCQYIYPCYSQVWINNQAVGYERMNDSTSIVEWSQDFTVNPGDKIEIKAKKNYDSIVYIVNTRITIQKFDLVTRTQ</sequence>
<proteinExistence type="predicted"/>
<name>A0A2M9PWK6_9BACI</name>
<comment type="caution">
    <text evidence="1">The sequence shown here is derived from an EMBL/GenBank/DDBJ whole genome shotgun (WGS) entry which is preliminary data.</text>
</comment>
<dbReference type="AlphaFoldDB" id="A0A2M9PWK6"/>
<evidence type="ECO:0000313" key="2">
    <source>
        <dbReference type="Proteomes" id="UP000232101"/>
    </source>
</evidence>
<protein>
    <submittedName>
        <fullName evidence="1">Uncharacterized protein</fullName>
    </submittedName>
</protein>
<reference evidence="1 2" key="1">
    <citation type="submission" date="2017-11" db="EMBL/GenBank/DDBJ databases">
        <title>Bacterial isolate from king chilli rhizosphere.</title>
        <authorList>
            <person name="Takhelmayum P."/>
            <person name="Sarangthem I."/>
        </authorList>
    </citation>
    <scope>NUCLEOTIDE SEQUENCE [LARGE SCALE GENOMIC DNA]</scope>
    <source>
        <strain evidence="2">t26</strain>
    </source>
</reference>
<dbReference type="Proteomes" id="UP000232101">
    <property type="component" value="Unassembled WGS sequence"/>
</dbReference>
<evidence type="ECO:0000313" key="1">
    <source>
        <dbReference type="EMBL" id="PJO40082.1"/>
    </source>
</evidence>
<organism evidence="1 2">
    <name type="scientific">Lysinibacillus xylanilyticus</name>
    <dbReference type="NCBI Taxonomy" id="582475"/>
    <lineage>
        <taxon>Bacteria</taxon>
        <taxon>Bacillati</taxon>
        <taxon>Bacillota</taxon>
        <taxon>Bacilli</taxon>
        <taxon>Bacillales</taxon>
        <taxon>Bacillaceae</taxon>
        <taxon>Lysinibacillus</taxon>
    </lineage>
</organism>
<accession>A0A2M9PWK6</accession>